<proteinExistence type="predicted"/>
<evidence type="ECO:0000259" key="1">
    <source>
        <dbReference type="Pfam" id="PF00535"/>
    </source>
</evidence>
<dbReference type="InterPro" id="IPR001173">
    <property type="entry name" value="Glyco_trans_2-like"/>
</dbReference>
<dbReference type="Gene3D" id="3.90.550.10">
    <property type="entry name" value="Spore Coat Polysaccharide Biosynthesis Protein SpsA, Chain A"/>
    <property type="match status" value="2"/>
</dbReference>
<feature type="domain" description="Glycosyltransferase 2-like" evidence="1">
    <location>
        <begin position="766"/>
        <end position="894"/>
    </location>
</feature>
<reference evidence="2 3" key="1">
    <citation type="submission" date="2016-07" db="EMBL/GenBank/DDBJ databases">
        <title>Draft Genome Sequence of Methylophaga muralis Bur 1.</title>
        <authorList>
            <person name="Vasilenko O.V."/>
            <person name="Doronina N.V."/>
            <person name="Shmareva M.N."/>
            <person name="Tarlachkov S.V."/>
            <person name="Mustakhimov I."/>
            <person name="Trotsenko Y.A."/>
        </authorList>
    </citation>
    <scope>NUCLEOTIDE SEQUENCE [LARGE SCALE GENOMIC DNA]</scope>
    <source>
        <strain evidence="2 3">Bur 1</strain>
    </source>
</reference>
<sequence>MTTIKQDGILTIGITSYNYGHFIGEALESVINQTSPHWKLMIYDNGSTDNTFEVIEPYLEDPRVSLFVHEKNIGGTANSIYAIRQADSQYFSFLQADDFIEHTFVEDALDQFKHHPESPFVFFNWQQYIEQTKTRYDHNRFPFSPDRSGPLFIGPFLTIFNFVPLHMAAFRTECLQYGYEALVASPLKQVGEQFVLKILEDKYGIGCYTGTMGGVWRRHDAQMTALHVQNNVAFLEEPAERHWYIKKTPNPNHIKVFMALATSMFKLSPGSLLTTADWLTHTEGQRYAESFGVPIEEKRDNIKRVVLVVVLKVATYAQLTLYQEDDLINWIKSLGYEFTEDALKELLFDIISMEGEVLLNPTEVEQICQFCFKNIKPQHINPQAEKIRDLIYSQLFSVQNQTGLPLLSIARSMLDKKRNILSSAEDRELFLITVCKAAFDAIVQRYKHPISPDDAVELHDLMKALLDHKRIIEQKPLALQLRSEIYEWQLNIDYQRWIKNHALLEIDAQLHAERMMSWSVQPIFHLYMFMFEGEESLLANTIDSLARQFYHNWKLTVIADGPAPDVMFDELDVLEWMSLPAEQDPYIFLNHLIMMQPDGWAMFVPAGVQFEAHTFLSMGDYIDQYPQQKLFYSDDDLISANGTRHSPRFKPDFNLDMLRSTDYAGLALCETNLFRSLGGFDMLPAHENYGLIFKAFELLGSSAIGHISDVLIHLPETIQRQMNQPTMQMAVEQHLQRLGINAYLEPGLAQNSVRVEYKWPLSPLVTIIIPTKDKIEYLRPCVDSLFLKTNYLNFELIIVDNQSEDPDILEYINALQALHGERVRRLEYPYPFNYAAISNLAAKEAKGDYLLFLNNDTEVLHAEWLDRMVRHAQRPEVGIVGARLVYPESGLVQHAGVVLGMDSVADHLFLGVRDIHESGYMDRAHLDQNFSAVTAACLMIRKSIYDDVGGMDEKNLAISYNDIDLCLEVREKGYLVTWTPYTVLVHHGSISQISEFSSRADENSRRFMGEKAFMLKKWLPQIANDPAYNRNLTLTSREIQVEALMPTNWDTNFHDRNRVLGLPLAGGSGDYRVIQPFSALSHAALAQCEYYRFNHNFTKPIMISEYARIAPETVLFHAALNDLQLKQLDQLKEFLPDVFRIYSIDDLLTNVPEQSSAYKEIKRHFADAKSRMRRALQSSDRLIVSTQPLADLCVGMIDDIKVIPNRLPKEPWLSLRSLSNQSIKPRVGWAGAQQHQGDLAIMFEVVKATADEVDWIFMGMCPENIKPYVHEYHHFVPIADYPAKLASLNLDLAVAPLEIHPFNESKSNLRLLEYGVLGWPVICTDIYPYRTNNPPVIYVQNQVDEWVAAIRQILADKAALTDAGSALKAWVLQHYMLEDHLDEWLEALTRN</sequence>
<organism evidence="2 3">
    <name type="scientific">Methylophaga muralis</name>
    <dbReference type="NCBI Taxonomy" id="291169"/>
    <lineage>
        <taxon>Bacteria</taxon>
        <taxon>Pseudomonadati</taxon>
        <taxon>Pseudomonadota</taxon>
        <taxon>Gammaproteobacteria</taxon>
        <taxon>Thiotrichales</taxon>
        <taxon>Piscirickettsiaceae</taxon>
        <taxon>Methylophaga</taxon>
    </lineage>
</organism>
<accession>A0A1E3GPU7</accession>
<gene>
    <name evidence="2" type="primary">kfoC</name>
    <name evidence="2" type="ORF">A9E74_02202</name>
</gene>
<protein>
    <submittedName>
        <fullName evidence="2">Chondroitin synthase</fullName>
    </submittedName>
</protein>
<dbReference type="PANTHER" id="PTHR43179">
    <property type="entry name" value="RHAMNOSYLTRANSFERASE WBBL"/>
    <property type="match status" value="1"/>
</dbReference>
<dbReference type="InterPro" id="IPR029044">
    <property type="entry name" value="Nucleotide-diphossugar_trans"/>
</dbReference>
<name>A0A1E3GPU7_9GAMM</name>
<evidence type="ECO:0000313" key="2">
    <source>
        <dbReference type="EMBL" id="ODN66037.1"/>
    </source>
</evidence>
<dbReference type="Pfam" id="PF00535">
    <property type="entry name" value="Glycos_transf_2"/>
    <property type="match status" value="2"/>
</dbReference>
<dbReference type="Gene3D" id="3.40.50.2000">
    <property type="entry name" value="Glycogen Phosphorylase B"/>
    <property type="match status" value="1"/>
</dbReference>
<feature type="domain" description="Glycosyltransferase 2-like" evidence="1">
    <location>
        <begin position="11"/>
        <end position="144"/>
    </location>
</feature>
<dbReference type="STRING" id="291169.A9E74_02202"/>
<dbReference type="CDD" id="cd00761">
    <property type="entry name" value="Glyco_tranf_GTA_type"/>
    <property type="match status" value="1"/>
</dbReference>
<dbReference type="RefSeq" id="WP_069296605.1">
    <property type="nucleotide sequence ID" value="NZ_MCRI01000029.1"/>
</dbReference>
<dbReference type="EMBL" id="MCRI01000029">
    <property type="protein sequence ID" value="ODN66037.1"/>
    <property type="molecule type" value="Genomic_DNA"/>
</dbReference>
<keyword evidence="3" id="KW-1185">Reference proteome</keyword>
<dbReference type="Proteomes" id="UP000094379">
    <property type="component" value="Unassembled WGS sequence"/>
</dbReference>
<dbReference type="SUPFAM" id="SSF53756">
    <property type="entry name" value="UDP-Glycosyltransferase/glycogen phosphorylase"/>
    <property type="match status" value="1"/>
</dbReference>
<comment type="caution">
    <text evidence="2">The sequence shown here is derived from an EMBL/GenBank/DDBJ whole genome shotgun (WGS) entry which is preliminary data.</text>
</comment>
<dbReference type="PATRIC" id="fig|291169.3.peg.2212"/>
<dbReference type="CDD" id="cd04186">
    <property type="entry name" value="GT_2_like_c"/>
    <property type="match status" value="1"/>
</dbReference>
<dbReference type="SUPFAM" id="SSF53448">
    <property type="entry name" value="Nucleotide-diphospho-sugar transferases"/>
    <property type="match status" value="3"/>
</dbReference>
<dbReference type="PANTHER" id="PTHR43179:SF7">
    <property type="entry name" value="RHAMNOSYLTRANSFERASE WBBL"/>
    <property type="match status" value="1"/>
</dbReference>
<evidence type="ECO:0000313" key="3">
    <source>
        <dbReference type="Proteomes" id="UP000094379"/>
    </source>
</evidence>